<dbReference type="OrthoDB" id="408277at2759"/>
<dbReference type="SUPFAM" id="SSF48452">
    <property type="entry name" value="TPR-like"/>
    <property type="match status" value="1"/>
</dbReference>
<comment type="caution">
    <text evidence="1">The sequence shown here is derived from an EMBL/GenBank/DDBJ whole genome shotgun (WGS) entry which is preliminary data.</text>
</comment>
<proteinExistence type="predicted"/>
<sequence>MAESISASQIIITLQVDEGAKVWCAAWDADPGLTAVNYETTIKGKYADCADNKGRQCGSFWVYDLDDLEDTTSDSMTTKAEYDSSTAWKYNQDVDIIVSNLVEEKDYPYIYCYAEDDEEDGVGDNPNKMMFDDVANAGPSNVHTIKTGIGTVQTLDESPPTFTKLAMLDPTASNDRIIVTFSLNEAGTTYCRVTRSDSGETTLRINRILTANFYASVATPSDVASITITKLETTDTQALYEASQYDVYCWALDAAVNTQLQPRPNYMTQDYLDTAVGTDGSHAASSPSGGKTTKVWVKDMTPPTIIYVSSEALLEDTIQITLQLNEPGTVWCQPALPGVDAANVDVADIDATTYKAWIKGRSGLATFMQYVHNAYTNVDVEVNMLESQAGTAAASLQKETPYNLFCFAQDDWDIEAVNAAALSINFNYLAANVGGPNEILFAAASSFKTAIGQVTTLDLTPPVITISGIVSTETTVTVTLSLDETGTAWCQAVRTGFDVPTILEILDSNFYSVYTHNAMSPPPIMVSIIGYDRPRNSDNSYVTPLVLGTDYDVYCYADDDLCVGCKVTNGVSFATVTASQQFIRTLDLTSPQMRYIAAESIAHDKIIITLQVDEGVKVWCAAWDTDPLLDSAAGATDYRTMIKGKQADCEDNLGNQCGSFYVYDLDDIEDGSADGVSNKAQYDATKWKFNQDVDIIVKNLVEENDYPYIYCYAEDDEAAPNEMIWDAAANAGPRNVHTMGTEIGTVQTLDESPPIFTKLAMWIAAHVTSQGSLQDRNRSPTSGRWRAGLVTNSVAGTHAQVNRLLQEAAGHFSSQDRVSEPGFTGKTPQTMDIVVKLLLEAHKLEPFRVDLLISAANARIYCGHLEAAVAIFKSALLISPEDLDASSYLAIWTLVSGDAEEARRYLYLLRVIICVCSCRCICVCYVHVCC</sequence>
<dbReference type="AlphaFoldDB" id="A0A813DHW2"/>
<dbReference type="InterPro" id="IPR011990">
    <property type="entry name" value="TPR-like_helical_dom_sf"/>
</dbReference>
<organism evidence="1 2">
    <name type="scientific">Polarella glacialis</name>
    <name type="common">Dinoflagellate</name>
    <dbReference type="NCBI Taxonomy" id="89957"/>
    <lineage>
        <taxon>Eukaryota</taxon>
        <taxon>Sar</taxon>
        <taxon>Alveolata</taxon>
        <taxon>Dinophyceae</taxon>
        <taxon>Suessiales</taxon>
        <taxon>Suessiaceae</taxon>
        <taxon>Polarella</taxon>
    </lineage>
</organism>
<evidence type="ECO:0000313" key="1">
    <source>
        <dbReference type="EMBL" id="CAE8587494.1"/>
    </source>
</evidence>
<name>A0A813DHW2_POLGL</name>
<dbReference type="Gene3D" id="1.25.40.10">
    <property type="entry name" value="Tetratricopeptide repeat domain"/>
    <property type="match status" value="1"/>
</dbReference>
<protein>
    <submittedName>
        <fullName evidence="1">Uncharacterized protein</fullName>
    </submittedName>
</protein>
<reference evidence="1" key="1">
    <citation type="submission" date="2021-02" db="EMBL/GenBank/DDBJ databases">
        <authorList>
            <person name="Dougan E. K."/>
            <person name="Rhodes N."/>
            <person name="Thang M."/>
            <person name="Chan C."/>
        </authorList>
    </citation>
    <scope>NUCLEOTIDE SEQUENCE</scope>
</reference>
<dbReference type="Proteomes" id="UP000654075">
    <property type="component" value="Unassembled WGS sequence"/>
</dbReference>
<gene>
    <name evidence="1" type="ORF">PGLA1383_LOCUS6331</name>
</gene>
<dbReference type="EMBL" id="CAJNNV010002624">
    <property type="protein sequence ID" value="CAE8587494.1"/>
    <property type="molecule type" value="Genomic_DNA"/>
</dbReference>
<dbReference type="OMA" id="VWCAAWD"/>
<accession>A0A813DHW2</accession>
<keyword evidence="2" id="KW-1185">Reference proteome</keyword>
<evidence type="ECO:0000313" key="2">
    <source>
        <dbReference type="Proteomes" id="UP000654075"/>
    </source>
</evidence>